<dbReference type="AlphaFoldDB" id="A0A4S3JA76"/>
<dbReference type="VEuPathDB" id="FungiDB:EYZ11_008549"/>
<feature type="compositionally biased region" description="Low complexity" evidence="1">
    <location>
        <begin position="10"/>
        <end position="33"/>
    </location>
</feature>
<evidence type="ECO:0000313" key="2">
    <source>
        <dbReference type="EMBL" id="THC91993.1"/>
    </source>
</evidence>
<proteinExistence type="predicted"/>
<evidence type="ECO:0000313" key="3">
    <source>
        <dbReference type="Proteomes" id="UP000308092"/>
    </source>
</evidence>
<organism evidence="2 3">
    <name type="scientific">Aspergillus tanneri</name>
    <dbReference type="NCBI Taxonomy" id="1220188"/>
    <lineage>
        <taxon>Eukaryota</taxon>
        <taxon>Fungi</taxon>
        <taxon>Dikarya</taxon>
        <taxon>Ascomycota</taxon>
        <taxon>Pezizomycotina</taxon>
        <taxon>Eurotiomycetes</taxon>
        <taxon>Eurotiomycetidae</taxon>
        <taxon>Eurotiales</taxon>
        <taxon>Aspergillaceae</taxon>
        <taxon>Aspergillus</taxon>
        <taxon>Aspergillus subgen. Circumdati</taxon>
    </lineage>
</organism>
<sequence>MDHMDHMDHMSMTMGTATTSAPMSTGTGMSHGMEGMGHDMGGMGGHSMGGSYVMELEHNRRMYIPPPFPL</sequence>
<reference evidence="2 3" key="1">
    <citation type="submission" date="2019-03" db="EMBL/GenBank/DDBJ databases">
        <title>The genome sequence of a newly discovered highly antifungal drug resistant Aspergillus species, Aspergillus tanneri NIH 1004.</title>
        <authorList>
            <person name="Mounaud S."/>
            <person name="Singh I."/>
            <person name="Joardar V."/>
            <person name="Pakala S."/>
            <person name="Pakala S."/>
            <person name="Venepally P."/>
            <person name="Hoover J."/>
            <person name="Nierman W."/>
            <person name="Chung J."/>
            <person name="Losada L."/>
        </authorList>
    </citation>
    <scope>NUCLEOTIDE SEQUENCE [LARGE SCALE GENOMIC DNA]</scope>
    <source>
        <strain evidence="2 3">NIH1004</strain>
    </source>
</reference>
<dbReference type="EMBL" id="SOSA01000367">
    <property type="protein sequence ID" value="THC91993.1"/>
    <property type="molecule type" value="Genomic_DNA"/>
</dbReference>
<evidence type="ECO:0000256" key="1">
    <source>
        <dbReference type="SAM" id="MobiDB-lite"/>
    </source>
</evidence>
<name>A0A4S3JA76_9EURO</name>
<protein>
    <submittedName>
        <fullName evidence="2">Uncharacterized protein</fullName>
    </submittedName>
</protein>
<feature type="region of interest" description="Disordered" evidence="1">
    <location>
        <begin position="1"/>
        <end position="40"/>
    </location>
</feature>
<accession>A0A4S3JA76</accession>
<keyword evidence="3" id="KW-1185">Reference proteome</keyword>
<comment type="caution">
    <text evidence="2">The sequence shown here is derived from an EMBL/GenBank/DDBJ whole genome shotgun (WGS) entry which is preliminary data.</text>
</comment>
<dbReference type="Proteomes" id="UP000308092">
    <property type="component" value="Unassembled WGS sequence"/>
</dbReference>
<gene>
    <name evidence="2" type="ORF">EYZ11_008549</name>
</gene>